<gene>
    <name evidence="12" type="ORF">GGI25_001049</name>
</gene>
<proteinExistence type="predicted"/>
<name>A0A9W8GBV7_9FUNG</name>
<evidence type="ECO:0000256" key="1">
    <source>
        <dbReference type="ARBA" id="ARBA00004141"/>
    </source>
</evidence>
<dbReference type="InterPro" id="IPR011527">
    <property type="entry name" value="ABC1_TM_dom"/>
</dbReference>
<dbReference type="OrthoDB" id="6500128at2759"/>
<evidence type="ECO:0000313" key="12">
    <source>
        <dbReference type="EMBL" id="KAJ2680157.1"/>
    </source>
</evidence>
<dbReference type="CDD" id="cd18604">
    <property type="entry name" value="ABC_6TM_VMR1_D2_like"/>
    <property type="match status" value="1"/>
</dbReference>
<evidence type="ECO:0008006" key="14">
    <source>
        <dbReference type="Google" id="ProtNLM"/>
    </source>
</evidence>
<evidence type="ECO:0000256" key="6">
    <source>
        <dbReference type="ARBA" id="ARBA00022840"/>
    </source>
</evidence>
<dbReference type="InterPro" id="IPR003439">
    <property type="entry name" value="ABC_transporter-like_ATP-bd"/>
</dbReference>
<dbReference type="PANTHER" id="PTHR24223:SF356">
    <property type="entry name" value="ATP-BINDING CASSETTE TRANSPORTER ABC4"/>
    <property type="match status" value="1"/>
</dbReference>
<organism evidence="12 13">
    <name type="scientific">Coemansia spiralis</name>
    <dbReference type="NCBI Taxonomy" id="417178"/>
    <lineage>
        <taxon>Eukaryota</taxon>
        <taxon>Fungi</taxon>
        <taxon>Fungi incertae sedis</taxon>
        <taxon>Zoopagomycota</taxon>
        <taxon>Kickxellomycotina</taxon>
        <taxon>Kickxellomycetes</taxon>
        <taxon>Kickxellales</taxon>
        <taxon>Kickxellaceae</taxon>
        <taxon>Coemansia</taxon>
    </lineage>
</organism>
<dbReference type="GO" id="GO:0005524">
    <property type="term" value="F:ATP binding"/>
    <property type="evidence" value="ECO:0007669"/>
    <property type="project" value="UniProtKB-KW"/>
</dbReference>
<evidence type="ECO:0000256" key="7">
    <source>
        <dbReference type="ARBA" id="ARBA00022989"/>
    </source>
</evidence>
<keyword evidence="5" id="KW-0547">Nucleotide-binding</keyword>
<dbReference type="CDD" id="cd18596">
    <property type="entry name" value="ABC_6TM_VMR1_D1_like"/>
    <property type="match status" value="1"/>
</dbReference>
<keyword evidence="4" id="KW-0677">Repeat</keyword>
<feature type="domain" description="ABC transmembrane type-1" evidence="11">
    <location>
        <begin position="872"/>
        <end position="1129"/>
    </location>
</feature>
<dbReference type="SMART" id="SM00382">
    <property type="entry name" value="AAA"/>
    <property type="match status" value="2"/>
</dbReference>
<keyword evidence="3 9" id="KW-0812">Transmembrane</keyword>
<feature type="transmembrane region" description="Helical" evidence="9">
    <location>
        <begin position="210"/>
        <end position="228"/>
    </location>
</feature>
<dbReference type="GO" id="GO:0016020">
    <property type="term" value="C:membrane"/>
    <property type="evidence" value="ECO:0007669"/>
    <property type="project" value="UniProtKB-SubCell"/>
</dbReference>
<dbReference type="Proteomes" id="UP001151518">
    <property type="component" value="Unassembled WGS sequence"/>
</dbReference>
<protein>
    <recommendedName>
        <fullName evidence="14">P-loop containing nucleoside triphosphate hydrolase protein</fullName>
    </recommendedName>
</protein>
<dbReference type="InterPro" id="IPR036640">
    <property type="entry name" value="ABC1_TM_sf"/>
</dbReference>
<dbReference type="PROSITE" id="PS50929">
    <property type="entry name" value="ABC_TM1F"/>
    <property type="match status" value="2"/>
</dbReference>
<feature type="non-terminal residue" evidence="12">
    <location>
        <position position="1"/>
    </location>
</feature>
<dbReference type="InterPro" id="IPR017871">
    <property type="entry name" value="ABC_transporter-like_CS"/>
</dbReference>
<evidence type="ECO:0000259" key="11">
    <source>
        <dbReference type="PROSITE" id="PS50929"/>
    </source>
</evidence>
<dbReference type="InterPro" id="IPR027417">
    <property type="entry name" value="P-loop_NTPase"/>
</dbReference>
<feature type="transmembrane region" description="Helical" evidence="9">
    <location>
        <begin position="328"/>
        <end position="348"/>
    </location>
</feature>
<evidence type="ECO:0000313" key="13">
    <source>
        <dbReference type="Proteomes" id="UP001151518"/>
    </source>
</evidence>
<comment type="caution">
    <text evidence="12">The sequence shown here is derived from an EMBL/GenBank/DDBJ whole genome shotgun (WGS) entry which is preliminary data.</text>
</comment>
<evidence type="ECO:0000256" key="8">
    <source>
        <dbReference type="ARBA" id="ARBA00023136"/>
    </source>
</evidence>
<dbReference type="PROSITE" id="PS50893">
    <property type="entry name" value="ABC_TRANSPORTER_2"/>
    <property type="match status" value="2"/>
</dbReference>
<dbReference type="InterPro" id="IPR003593">
    <property type="entry name" value="AAA+_ATPase"/>
</dbReference>
<dbReference type="CDD" id="cd03250">
    <property type="entry name" value="ABCC_MRP_domain1"/>
    <property type="match status" value="1"/>
</dbReference>
<dbReference type="Pfam" id="PF00664">
    <property type="entry name" value="ABC_membrane"/>
    <property type="match status" value="2"/>
</dbReference>
<dbReference type="PANTHER" id="PTHR24223">
    <property type="entry name" value="ATP-BINDING CASSETTE SUB-FAMILY C"/>
    <property type="match status" value="1"/>
</dbReference>
<feature type="domain" description="ABC transporter" evidence="10">
    <location>
        <begin position="520"/>
        <end position="770"/>
    </location>
</feature>
<accession>A0A9W8GBV7</accession>
<feature type="transmembrane region" description="Helical" evidence="9">
    <location>
        <begin position="409"/>
        <end position="435"/>
    </location>
</feature>
<dbReference type="GO" id="GO:0016887">
    <property type="term" value="F:ATP hydrolysis activity"/>
    <property type="evidence" value="ECO:0007669"/>
    <property type="project" value="InterPro"/>
</dbReference>
<feature type="transmembrane region" description="Helical" evidence="9">
    <location>
        <begin position="1102"/>
        <end position="1121"/>
    </location>
</feature>
<dbReference type="PROSITE" id="PS00211">
    <property type="entry name" value="ABC_TRANSPORTER_1"/>
    <property type="match status" value="2"/>
</dbReference>
<dbReference type="FunFam" id="3.40.50.300:FF:000997">
    <property type="entry name" value="Multidrug resistance-associated protein 1"/>
    <property type="match status" value="1"/>
</dbReference>
<dbReference type="FunFam" id="3.40.50.300:FF:000838">
    <property type="entry name" value="ABC multidrug transporter (Eurofung)"/>
    <property type="match status" value="1"/>
</dbReference>
<dbReference type="GO" id="GO:0140359">
    <property type="term" value="F:ABC-type transporter activity"/>
    <property type="evidence" value="ECO:0007669"/>
    <property type="project" value="InterPro"/>
</dbReference>
<feature type="domain" description="ABC transmembrane type-1" evidence="11">
    <location>
        <begin position="178"/>
        <end position="469"/>
    </location>
</feature>
<feature type="domain" description="ABC transporter" evidence="10">
    <location>
        <begin position="1167"/>
        <end position="1415"/>
    </location>
</feature>
<reference evidence="12" key="1">
    <citation type="submission" date="2022-07" db="EMBL/GenBank/DDBJ databases">
        <title>Phylogenomic reconstructions and comparative analyses of Kickxellomycotina fungi.</title>
        <authorList>
            <person name="Reynolds N.K."/>
            <person name="Stajich J.E."/>
            <person name="Barry K."/>
            <person name="Grigoriev I.V."/>
            <person name="Crous P."/>
            <person name="Smith M.E."/>
        </authorList>
    </citation>
    <scope>NUCLEOTIDE SEQUENCE</scope>
    <source>
        <strain evidence="12">NRRL 3115</strain>
    </source>
</reference>
<feature type="transmembrane region" description="Helical" evidence="9">
    <location>
        <begin position="1019"/>
        <end position="1041"/>
    </location>
</feature>
<keyword evidence="7 9" id="KW-1133">Transmembrane helix</keyword>
<evidence type="ECO:0000256" key="4">
    <source>
        <dbReference type="ARBA" id="ARBA00022737"/>
    </source>
</evidence>
<dbReference type="FunFam" id="1.20.1560.10:FF:000013">
    <property type="entry name" value="ABC transporter C family member 2"/>
    <property type="match status" value="1"/>
</dbReference>
<evidence type="ECO:0000256" key="2">
    <source>
        <dbReference type="ARBA" id="ARBA00022448"/>
    </source>
</evidence>
<dbReference type="InterPro" id="IPR050173">
    <property type="entry name" value="ABC_transporter_C-like"/>
</dbReference>
<feature type="transmembrane region" description="Helical" evidence="9">
    <location>
        <begin position="301"/>
        <end position="322"/>
    </location>
</feature>
<evidence type="ECO:0000259" key="10">
    <source>
        <dbReference type="PROSITE" id="PS50893"/>
    </source>
</evidence>
<feature type="transmembrane region" description="Helical" evidence="9">
    <location>
        <begin position="1076"/>
        <end position="1096"/>
    </location>
</feature>
<sequence>LIDVYFAFFTEPQWRTPMWGTSATREGTLLLLNLAVSAAAMGLLLIIRDLPELGSAITLDDDSVEVSEEQHSSHPSCFPSENIAFRGLTKNLPTRNPSPEIGSSIIGNALFSWINGFFVVSKLRQLELDDIFEPPQRYLPEGSWRRFSPYANTRKSLFWKLVAAFKSDIVVQAILNPLSALFEYAQPFFMQQLLWFISKYSQDPSIGLRYGYFLAFMMLTSNIFATYVEQQYNWLSRTLYIGIRNVLYRLLTHKSLSRRLLSSPQQNKVGTDDDKSDSQEVATNGKIYNVVTADILRISKFLALFELLFVLPVKLVVGAWYMYRLLGFAGVLGTALLLAIVCITQNLVERAKRIELNIGALNDQRLAIISEVVQGISSVKLFGWGSRFIDIIGRKRAEQLSAIQERVKIWAFVNLLTVSSLPLINFAAFFIFSIYSELGAETVFTAISVFKIVQRSVDSFPSIISHVISFRVSLKRIEGFLDQPEIQSAGDRVDIDSNQSSLGFSDAVLAWSGSREGSTLAAPSTSTTASLQTPSLSCEPFMLRNVSIDFPLGKLTLIGGPTGSGKSSMLAALIGEMELLQGKITVPILRMPADSVFSSVHGYGLNDIAYVSQEPWLRNASIRDNILFGELYCQERYEKVLTMCALRPDLSIFAAGDMTEIGERGITLSGGQKQRVALARAVYSKRSMMLIDDCLSAVDAHTGRHILHKCLASSDEVMSSRTRILVTHHMAMCLPHSDFVVMMQGGEITFQGSPESLAATADKLDLSYVLDTSSGANDSVIVNRASPIPANSRSDIDDMEHPTQDELNKQRIISAMSDIHTHGKIIEDEARTKGAVKLDTWKAYFGPCGGWRFMVTGLVYIITFQLLAVYKDYYLAARLDKANNMLQLLATYLAIGLLSAVISAATLLYFYMCGLNSSAVLHNRLLCSIIHATPRFLDTTPIGRIMSRFSKDMQIADEDVIEIFFVFLRSLLSVVITLVAISLTIPPFVIIGILVLAMYVHLTWQFMRVQRESKRLEGIGIAPILSLYSEMIPGCSLIRAFNMEREYMEEMKQKITTFICADFVLRSSRRWVGIRMGLASSLVAFFTALFVIASIGRINSGLAGFILIYSASYWTDAVAFVRRYNDLELSLNCVERAHQYMFIEQEAASKTEVDEQILAEWPCTGALSVKNLVAGYTASQPILHGISFDISHGEKIGVVGRTGAGKSTLSLALLRLIEASSGVIELDGVDVSTLGLEKLRQSITIIPQDPVLFNGTIRFNLDPFGDYSDSILLDALQRTLLLKLETPLQTGGFNHQYNSVAVFSSLDDKIVSNGQNLALGQRQLVALARALVRRSRLVVMDEATASVDFATDESMQQAIRGSEFSDSTLLCIAHRLRTIIDYNCILVLDEGKIVEFDAPENLLQNKDSFFYQLCRNSGELDTLKQALSKSRNKNITL</sequence>
<keyword evidence="8 9" id="KW-0472">Membrane</keyword>
<keyword evidence="6" id="KW-0067">ATP-binding</keyword>
<dbReference type="Gene3D" id="1.20.1560.10">
    <property type="entry name" value="ABC transporter type 1, transmembrane domain"/>
    <property type="match status" value="2"/>
</dbReference>
<dbReference type="SUPFAM" id="SSF52540">
    <property type="entry name" value="P-loop containing nucleoside triphosphate hydrolases"/>
    <property type="match status" value="2"/>
</dbReference>
<evidence type="ECO:0000256" key="3">
    <source>
        <dbReference type="ARBA" id="ARBA00022692"/>
    </source>
</evidence>
<dbReference type="SUPFAM" id="SSF90123">
    <property type="entry name" value="ABC transporter transmembrane region"/>
    <property type="match status" value="2"/>
</dbReference>
<comment type="subcellular location">
    <subcellularLocation>
        <location evidence="1">Membrane</location>
        <topology evidence="1">Multi-pass membrane protein</topology>
    </subcellularLocation>
</comment>
<feature type="transmembrane region" description="Helical" evidence="9">
    <location>
        <begin position="850"/>
        <end position="870"/>
    </location>
</feature>
<dbReference type="EMBL" id="JANBTW010000007">
    <property type="protein sequence ID" value="KAJ2680157.1"/>
    <property type="molecule type" value="Genomic_DNA"/>
</dbReference>
<dbReference type="Pfam" id="PF00005">
    <property type="entry name" value="ABC_tran"/>
    <property type="match status" value="2"/>
</dbReference>
<evidence type="ECO:0000256" key="9">
    <source>
        <dbReference type="SAM" id="Phobius"/>
    </source>
</evidence>
<feature type="transmembrane region" description="Helical" evidence="9">
    <location>
        <begin position="891"/>
        <end position="912"/>
    </location>
</feature>
<dbReference type="CDD" id="cd03244">
    <property type="entry name" value="ABCC_MRP_domain2"/>
    <property type="match status" value="1"/>
</dbReference>
<dbReference type="Gene3D" id="3.40.50.300">
    <property type="entry name" value="P-loop containing nucleotide triphosphate hydrolases"/>
    <property type="match status" value="2"/>
</dbReference>
<evidence type="ECO:0000256" key="5">
    <source>
        <dbReference type="ARBA" id="ARBA00022741"/>
    </source>
</evidence>
<keyword evidence="2" id="KW-0813">Transport</keyword>